<feature type="region of interest" description="Disordered" evidence="6">
    <location>
        <begin position="570"/>
        <end position="595"/>
    </location>
</feature>
<dbReference type="GO" id="GO:0003677">
    <property type="term" value="F:DNA binding"/>
    <property type="evidence" value="ECO:0007669"/>
    <property type="project" value="InterPro"/>
</dbReference>
<dbReference type="PANTHER" id="PTHR43828:SF15">
    <property type="entry name" value="TRANSCRIPTION FACTOR MBP1"/>
    <property type="match status" value="1"/>
</dbReference>
<reference evidence="8" key="1">
    <citation type="journal article" date="2020" name="Stud. Mycol.">
        <title>101 Dothideomycetes genomes: a test case for predicting lifestyles and emergence of pathogens.</title>
        <authorList>
            <person name="Haridas S."/>
            <person name="Albert R."/>
            <person name="Binder M."/>
            <person name="Bloem J."/>
            <person name="Labutti K."/>
            <person name="Salamov A."/>
            <person name="Andreopoulos B."/>
            <person name="Baker S."/>
            <person name="Barry K."/>
            <person name="Bills G."/>
            <person name="Bluhm B."/>
            <person name="Cannon C."/>
            <person name="Castanera R."/>
            <person name="Culley D."/>
            <person name="Daum C."/>
            <person name="Ezra D."/>
            <person name="Gonzalez J."/>
            <person name="Henrissat B."/>
            <person name="Kuo A."/>
            <person name="Liang C."/>
            <person name="Lipzen A."/>
            <person name="Lutzoni F."/>
            <person name="Magnuson J."/>
            <person name="Mondo S."/>
            <person name="Nolan M."/>
            <person name="Ohm R."/>
            <person name="Pangilinan J."/>
            <person name="Park H.-J."/>
            <person name="Ramirez L."/>
            <person name="Alfaro M."/>
            <person name="Sun H."/>
            <person name="Tritt A."/>
            <person name="Yoshinaga Y."/>
            <person name="Zwiers L.-H."/>
            <person name="Turgeon B."/>
            <person name="Goodwin S."/>
            <person name="Spatafora J."/>
            <person name="Crous P."/>
            <person name="Grigoriev I."/>
        </authorList>
    </citation>
    <scope>NUCLEOTIDE SEQUENCE</scope>
    <source>
        <strain evidence="8">CBS 480.64</strain>
    </source>
</reference>
<dbReference type="Pfam" id="PF04383">
    <property type="entry name" value="KilA-N"/>
    <property type="match status" value="1"/>
</dbReference>
<evidence type="ECO:0000259" key="7">
    <source>
        <dbReference type="PROSITE" id="PS51299"/>
    </source>
</evidence>
<dbReference type="SUPFAM" id="SSF48403">
    <property type="entry name" value="Ankyrin repeat"/>
    <property type="match status" value="1"/>
</dbReference>
<keyword evidence="9" id="KW-1185">Reference proteome</keyword>
<evidence type="ECO:0000256" key="2">
    <source>
        <dbReference type="ARBA" id="ARBA00022969"/>
    </source>
</evidence>
<dbReference type="GO" id="GO:0001228">
    <property type="term" value="F:DNA-binding transcription activator activity, RNA polymerase II-specific"/>
    <property type="evidence" value="ECO:0007669"/>
    <property type="project" value="UniProtKB-ARBA"/>
</dbReference>
<organism evidence="8 9">
    <name type="scientific">Piedraia hortae CBS 480.64</name>
    <dbReference type="NCBI Taxonomy" id="1314780"/>
    <lineage>
        <taxon>Eukaryota</taxon>
        <taxon>Fungi</taxon>
        <taxon>Dikarya</taxon>
        <taxon>Ascomycota</taxon>
        <taxon>Pezizomycotina</taxon>
        <taxon>Dothideomycetes</taxon>
        <taxon>Dothideomycetidae</taxon>
        <taxon>Capnodiales</taxon>
        <taxon>Piedraiaceae</taxon>
        <taxon>Piedraia</taxon>
    </lineage>
</organism>
<evidence type="ECO:0000313" key="8">
    <source>
        <dbReference type="EMBL" id="KAF2858377.1"/>
    </source>
</evidence>
<dbReference type="InterPro" id="IPR036887">
    <property type="entry name" value="HTH_APSES_sf"/>
</dbReference>
<dbReference type="InterPro" id="IPR002110">
    <property type="entry name" value="Ankyrin_rpt"/>
</dbReference>
<dbReference type="PROSITE" id="PS50088">
    <property type="entry name" value="ANK_REPEAT"/>
    <property type="match status" value="1"/>
</dbReference>
<dbReference type="Gene3D" id="3.10.260.10">
    <property type="entry name" value="Transcription regulator HTH, APSES-type DNA-binding domain"/>
    <property type="match status" value="1"/>
</dbReference>
<dbReference type="AlphaFoldDB" id="A0A6A7BTU7"/>
<feature type="region of interest" description="Disordered" evidence="6">
    <location>
        <begin position="112"/>
        <end position="161"/>
    </location>
</feature>
<dbReference type="FunFam" id="3.10.260.10:FF:000001">
    <property type="entry name" value="APSES transcription factor (MbpA)"/>
    <property type="match status" value="1"/>
</dbReference>
<feature type="domain" description="HTH APSES-type" evidence="7">
    <location>
        <begin position="10"/>
        <end position="116"/>
    </location>
</feature>
<gene>
    <name evidence="8" type="ORF">K470DRAFT_251445</name>
</gene>
<dbReference type="Gene3D" id="1.25.40.20">
    <property type="entry name" value="Ankyrin repeat-containing domain"/>
    <property type="match status" value="1"/>
</dbReference>
<dbReference type="PANTHER" id="PTHR43828">
    <property type="entry name" value="ASPARAGINASE"/>
    <property type="match status" value="1"/>
</dbReference>
<name>A0A6A7BTU7_9PEZI</name>
<sequence>MAHRSIDAGVYTGTYSNVPVYEIHVDGEVVMRRRNDDWINATHILKVAAYDKPARTRILEREVQKGIHEKIQGGYGKFQGTWIPLDSARDLAAKNGVLDKISLIFDYVPGTHTPPPAPKHAASGGSKPRAPRNSQRKATRAPSAPSIPPMSEYSSAAPSMAGDQYETATMGSEMHYQAQNQNLSPLEEARTYQRWADDLLDFFMISSSVEYPPIRPSPPINANHNRIIDNSGHTILHWSAAMADLEVVRELIELGASVDVISYVGQSPLMRAVQFLNSYDKQNMESLVEIFISTVCRQDYFGNTVLHHVAGIAETRNKFECASYYMDAVLNKMIEHFSPDVIETVINQPNVHNDTALTIAARLGARKCVHSLLARNASMDVVSNTGETADQLIMQLNARSQGLQNSSSPNDADAEAVAPSVTDAAGSTSTSYLSAAAMSITSNVAPNLSQKLRVLASMLDRELLNTDAQMTEAKRALAHRQAGCDALLRLKAELEKAESDALTLDPHGEHAKAVEQELCNLEILFHQLIGQENDDELDCLTRQAITIHGLSAQNGPKDGAQAQVVSEVTQGATGVSHPPEASAGYHGTSQPMVGKSQAGMSQFHPGVSQNVSTPTGQPSLNSRIQLQERIRAELLKHVSTATGLASNSGNMDMFSRLLGQALNVPEQDVRDLLPDVAAELEDKMG</sequence>
<dbReference type="GO" id="GO:0048315">
    <property type="term" value="P:conidium formation"/>
    <property type="evidence" value="ECO:0007669"/>
    <property type="project" value="UniProtKB-KW"/>
</dbReference>
<evidence type="ECO:0000256" key="1">
    <source>
        <dbReference type="ARBA" id="ARBA00022737"/>
    </source>
</evidence>
<dbReference type="InterPro" id="IPR051642">
    <property type="entry name" value="SWI6-like"/>
</dbReference>
<dbReference type="InterPro" id="IPR018004">
    <property type="entry name" value="KilA/APSES_HTH"/>
</dbReference>
<evidence type="ECO:0000256" key="6">
    <source>
        <dbReference type="SAM" id="MobiDB-lite"/>
    </source>
</evidence>
<dbReference type="GO" id="GO:0030907">
    <property type="term" value="C:MBF transcription complex"/>
    <property type="evidence" value="ECO:0007669"/>
    <property type="project" value="TreeGrafter"/>
</dbReference>
<dbReference type="SMART" id="SM01252">
    <property type="entry name" value="KilA-N"/>
    <property type="match status" value="1"/>
</dbReference>
<dbReference type="GO" id="GO:0033309">
    <property type="term" value="C:SBF transcription complex"/>
    <property type="evidence" value="ECO:0007669"/>
    <property type="project" value="TreeGrafter"/>
</dbReference>
<dbReference type="InterPro" id="IPR036770">
    <property type="entry name" value="Ankyrin_rpt-contain_sf"/>
</dbReference>
<evidence type="ECO:0000256" key="3">
    <source>
        <dbReference type="ARBA" id="ARBA00023043"/>
    </source>
</evidence>
<evidence type="ECO:0000313" key="9">
    <source>
        <dbReference type="Proteomes" id="UP000799421"/>
    </source>
</evidence>
<feature type="repeat" description="ANK" evidence="5">
    <location>
        <begin position="231"/>
        <end position="263"/>
    </location>
</feature>
<dbReference type="EMBL" id="MU006011">
    <property type="protein sequence ID" value="KAF2858377.1"/>
    <property type="molecule type" value="Genomic_DNA"/>
</dbReference>
<feature type="region of interest" description="Disordered" evidence="6">
    <location>
        <begin position="401"/>
        <end position="421"/>
    </location>
</feature>
<feature type="compositionally biased region" description="Polar residues" evidence="6">
    <location>
        <begin position="401"/>
        <end position="410"/>
    </location>
</feature>
<keyword evidence="2" id="KW-0749">Sporulation</keyword>
<protein>
    <submittedName>
        <fullName evidence="8">Apses-domain-containing protein</fullName>
    </submittedName>
</protein>
<dbReference type="OrthoDB" id="6718656at2759"/>
<dbReference type="GO" id="GO:0030435">
    <property type="term" value="P:sporulation resulting in formation of a cellular spore"/>
    <property type="evidence" value="ECO:0007669"/>
    <property type="project" value="UniProtKB-KW"/>
</dbReference>
<evidence type="ECO:0000256" key="4">
    <source>
        <dbReference type="ARBA" id="ARBA00023321"/>
    </source>
</evidence>
<dbReference type="Pfam" id="PF00023">
    <property type="entry name" value="Ank"/>
    <property type="match status" value="1"/>
</dbReference>
<keyword evidence="4" id="KW-0183">Conidiation</keyword>
<evidence type="ECO:0000256" key="5">
    <source>
        <dbReference type="PROSITE-ProRule" id="PRU00023"/>
    </source>
</evidence>
<dbReference type="SMART" id="SM00248">
    <property type="entry name" value="ANK"/>
    <property type="match status" value="4"/>
</dbReference>
<dbReference type="Proteomes" id="UP000799421">
    <property type="component" value="Unassembled WGS sequence"/>
</dbReference>
<dbReference type="InterPro" id="IPR003163">
    <property type="entry name" value="Tscrpt_reg_HTH_APSES-type"/>
</dbReference>
<accession>A0A6A7BTU7</accession>
<dbReference type="PROSITE" id="PS50297">
    <property type="entry name" value="ANK_REP_REGION"/>
    <property type="match status" value="1"/>
</dbReference>
<proteinExistence type="predicted"/>
<keyword evidence="1" id="KW-0677">Repeat</keyword>
<dbReference type="PROSITE" id="PS51299">
    <property type="entry name" value="HTH_APSES"/>
    <property type="match status" value="1"/>
</dbReference>
<dbReference type="SUPFAM" id="SSF54616">
    <property type="entry name" value="DNA-binding domain of Mlu1-box binding protein MBP1"/>
    <property type="match status" value="1"/>
</dbReference>
<keyword evidence="3 5" id="KW-0040">ANK repeat</keyword>